<sequence length="139" mass="15784">MKLRLVLDTNVFVVALLEPSPEREILRAWRHGRFQLFTSRWQLKEIKQVSSSKLIQAYIAKSKFDVLLNRLKTHATVLQPVNVSHIVLADSDDDKIIAIALQAGAHILCTNDRHIIALKRLTGNTTTRILKPEATLKLL</sequence>
<dbReference type="NCBIfam" id="TIGR00305">
    <property type="entry name" value="putative toxin-antitoxin system toxin component, PIN family"/>
    <property type="match status" value="1"/>
</dbReference>
<geneLocation type="plasmid" evidence="2 3">
    <name>pMESIL01</name>
</geneLocation>
<dbReference type="KEGG" id="msv:Mesil_3268"/>
<dbReference type="Gene3D" id="3.40.50.1010">
    <property type="entry name" value="5'-nuclease"/>
    <property type="match status" value="1"/>
</dbReference>
<dbReference type="PANTHER" id="PTHR34610">
    <property type="entry name" value="SSL7007 PROTEIN"/>
    <property type="match status" value="1"/>
</dbReference>
<dbReference type="HOGENOM" id="CLU_116617_3_1_0"/>
<dbReference type="AlphaFoldDB" id="D7BIS7"/>
<feature type="domain" description="PIN" evidence="1">
    <location>
        <begin position="3"/>
        <end position="117"/>
    </location>
</feature>
<accession>D7BIS7</accession>
<evidence type="ECO:0000259" key="1">
    <source>
        <dbReference type="SMART" id="SM00670"/>
    </source>
</evidence>
<dbReference type="SUPFAM" id="SSF88723">
    <property type="entry name" value="PIN domain-like"/>
    <property type="match status" value="1"/>
</dbReference>
<dbReference type="InterPro" id="IPR029060">
    <property type="entry name" value="PIN-like_dom_sf"/>
</dbReference>
<dbReference type="Proteomes" id="UP000001916">
    <property type="component" value="Plasmid pMESIL01"/>
</dbReference>
<dbReference type="SMART" id="SM00670">
    <property type="entry name" value="PINc"/>
    <property type="match status" value="1"/>
</dbReference>
<keyword evidence="3" id="KW-1185">Reference proteome</keyword>
<dbReference type="EMBL" id="CP002043">
    <property type="protein sequence ID" value="ADH65083.1"/>
    <property type="molecule type" value="Genomic_DNA"/>
</dbReference>
<dbReference type="InterPro" id="IPR002716">
    <property type="entry name" value="PIN_dom"/>
</dbReference>
<evidence type="ECO:0000313" key="3">
    <source>
        <dbReference type="Proteomes" id="UP000001916"/>
    </source>
</evidence>
<dbReference type="OrthoDB" id="32918at2"/>
<keyword evidence="2" id="KW-0614">Plasmid</keyword>
<dbReference type="InterPro" id="IPR002850">
    <property type="entry name" value="PIN_toxin-like"/>
</dbReference>
<reference evidence="2 3" key="1">
    <citation type="journal article" date="2010" name="Stand. Genomic Sci.">
        <title>Complete genome sequence of Meiothermus silvanus type strain (VI-R2).</title>
        <authorList>
            <person name="Sikorski J."/>
            <person name="Tindall B.J."/>
            <person name="Lowry S."/>
            <person name="Lucas S."/>
            <person name="Nolan M."/>
            <person name="Copeland A."/>
            <person name="Glavina Del Rio T."/>
            <person name="Tice H."/>
            <person name="Cheng J.F."/>
            <person name="Han C."/>
            <person name="Pitluck S."/>
            <person name="Liolios K."/>
            <person name="Ivanova N."/>
            <person name="Mavromatis K."/>
            <person name="Mikhailova N."/>
            <person name="Pati A."/>
            <person name="Goodwin L."/>
            <person name="Chen A."/>
            <person name="Palaniappan K."/>
            <person name="Land M."/>
            <person name="Hauser L."/>
            <person name="Chang Y.J."/>
            <person name="Jeffries C.D."/>
            <person name="Rohde M."/>
            <person name="Goker M."/>
            <person name="Woyke T."/>
            <person name="Bristow J."/>
            <person name="Eisen J.A."/>
            <person name="Markowitz V."/>
            <person name="Hugenholtz P."/>
            <person name="Kyrpides N.C."/>
            <person name="Klenk H.P."/>
            <person name="Lapidus A."/>
        </authorList>
    </citation>
    <scope>NUCLEOTIDE SEQUENCE [LARGE SCALE GENOMIC DNA]</scope>
    <source>
        <strain evidence="3">ATCC 700542 / DSM 9946 / VI-R2</strain>
        <plasmid evidence="3">Plasmid pMESIL01</plasmid>
    </source>
</reference>
<protein>
    <recommendedName>
        <fullName evidence="1">PIN domain-containing protein</fullName>
    </recommendedName>
</protein>
<dbReference type="eggNOG" id="COG1569">
    <property type="taxonomic scope" value="Bacteria"/>
</dbReference>
<evidence type="ECO:0000313" key="2">
    <source>
        <dbReference type="EMBL" id="ADH65083.1"/>
    </source>
</evidence>
<proteinExistence type="predicted"/>
<dbReference type="PANTHER" id="PTHR34610:SF3">
    <property type="entry name" value="SSL7007 PROTEIN"/>
    <property type="match status" value="1"/>
</dbReference>
<organism evidence="2 3">
    <name type="scientific">Allomeiothermus silvanus (strain ATCC 700542 / DSM 9946 / NBRC 106475 / NCIMB 13440 / VI-R2)</name>
    <name type="common">Thermus silvanus</name>
    <dbReference type="NCBI Taxonomy" id="526227"/>
    <lineage>
        <taxon>Bacteria</taxon>
        <taxon>Thermotogati</taxon>
        <taxon>Deinococcota</taxon>
        <taxon>Deinococci</taxon>
        <taxon>Thermales</taxon>
        <taxon>Thermaceae</taxon>
        <taxon>Allomeiothermus</taxon>
    </lineage>
</organism>
<name>D7BIS7_ALLS1</name>
<gene>
    <name evidence="2" type="ORF">Mesil_3268</name>
</gene>
<dbReference type="RefSeq" id="WP_013159606.1">
    <property type="nucleotide sequence ID" value="NC_014213.1"/>
</dbReference>
<dbReference type="Pfam" id="PF13470">
    <property type="entry name" value="PIN_3"/>
    <property type="match status" value="1"/>
</dbReference>